<dbReference type="PROSITE" id="PS50893">
    <property type="entry name" value="ABC_TRANSPORTER_2"/>
    <property type="match status" value="1"/>
</dbReference>
<dbReference type="Pfam" id="PF08352">
    <property type="entry name" value="oligo_HPY"/>
    <property type="match status" value="1"/>
</dbReference>
<sequence length="324" mass="35089">MIELSNLSIHFGTAVALRDANLVIERGDRLGVVGESGSGKTLLALCLMGMAPESARMTGQLRIDGQDMATASERDWQRLRSRRVAMVFQEPMAALNPLRRVGDTVMEPMVLHDGLTRSAARARALSLFEEVGIPDPDRRLRQFPHEMSGGQRQRVLIALALACNPMLLIADEPTTALDANVALRITDLLQRLARERQMALVFISHDLAAVARATEDIVVMYAGDMVEQGRTAEVLGTPAHPYTKGLLGARPDPGVAGRDAQGKRRRLPTIPGAVPPLQGLPQGCRFAGRCPVELPHCAAQRPAFVQSDAGRAAACHLLTEGRHD</sequence>
<evidence type="ECO:0000313" key="9">
    <source>
        <dbReference type="EMBL" id="WCE70245.1"/>
    </source>
</evidence>
<name>A0AAX3LNU1_9RHOB</name>
<dbReference type="FunFam" id="3.40.50.300:FF:000016">
    <property type="entry name" value="Oligopeptide ABC transporter ATP-binding component"/>
    <property type="match status" value="1"/>
</dbReference>
<keyword evidence="7" id="KW-0472">Membrane</keyword>
<keyword evidence="5" id="KW-0547">Nucleotide-binding</keyword>
<accession>A0AAX3LNU1</accession>
<evidence type="ECO:0000256" key="6">
    <source>
        <dbReference type="ARBA" id="ARBA00022840"/>
    </source>
</evidence>
<dbReference type="InterPro" id="IPR050388">
    <property type="entry name" value="ABC_Ni/Peptide_Import"/>
</dbReference>
<dbReference type="GO" id="GO:0055085">
    <property type="term" value="P:transmembrane transport"/>
    <property type="evidence" value="ECO:0007669"/>
    <property type="project" value="UniProtKB-ARBA"/>
</dbReference>
<dbReference type="NCBIfam" id="TIGR01727">
    <property type="entry name" value="oligo_HPY"/>
    <property type="match status" value="1"/>
</dbReference>
<dbReference type="Pfam" id="PF00005">
    <property type="entry name" value="ABC_tran"/>
    <property type="match status" value="1"/>
</dbReference>
<keyword evidence="3" id="KW-0813">Transport</keyword>
<protein>
    <submittedName>
        <fullName evidence="9">ABC transporter ATP-binding protein</fullName>
    </submittedName>
</protein>
<dbReference type="PANTHER" id="PTHR43297">
    <property type="entry name" value="OLIGOPEPTIDE TRANSPORT ATP-BINDING PROTEIN APPD"/>
    <property type="match status" value="1"/>
</dbReference>
<keyword evidence="4" id="KW-1003">Cell membrane</keyword>
<evidence type="ECO:0000313" key="10">
    <source>
        <dbReference type="Proteomes" id="UP001210770"/>
    </source>
</evidence>
<comment type="subcellular location">
    <subcellularLocation>
        <location evidence="1">Cell inner membrane</location>
        <topology evidence="1">Peripheral membrane protein</topology>
    </subcellularLocation>
</comment>
<evidence type="ECO:0000256" key="7">
    <source>
        <dbReference type="ARBA" id="ARBA00023136"/>
    </source>
</evidence>
<dbReference type="InterPro" id="IPR003593">
    <property type="entry name" value="AAA+_ATPase"/>
</dbReference>
<dbReference type="EMBL" id="CP116423">
    <property type="protein sequence ID" value="WCE70245.1"/>
    <property type="molecule type" value="Genomic_DNA"/>
</dbReference>
<gene>
    <name evidence="9" type="ORF">PL336_15870</name>
</gene>
<evidence type="ECO:0000256" key="3">
    <source>
        <dbReference type="ARBA" id="ARBA00022448"/>
    </source>
</evidence>
<evidence type="ECO:0000259" key="8">
    <source>
        <dbReference type="PROSITE" id="PS50893"/>
    </source>
</evidence>
<dbReference type="PROSITE" id="PS00211">
    <property type="entry name" value="ABC_TRANSPORTER_1"/>
    <property type="match status" value="1"/>
</dbReference>
<dbReference type="CDD" id="cd03257">
    <property type="entry name" value="ABC_NikE_OppD_transporters"/>
    <property type="match status" value="1"/>
</dbReference>
<evidence type="ECO:0000256" key="4">
    <source>
        <dbReference type="ARBA" id="ARBA00022475"/>
    </source>
</evidence>
<dbReference type="SUPFAM" id="SSF52540">
    <property type="entry name" value="P-loop containing nucleoside triphosphate hydrolases"/>
    <property type="match status" value="1"/>
</dbReference>
<evidence type="ECO:0000256" key="5">
    <source>
        <dbReference type="ARBA" id="ARBA00022741"/>
    </source>
</evidence>
<proteinExistence type="inferred from homology"/>
<dbReference type="InterPro" id="IPR003439">
    <property type="entry name" value="ABC_transporter-like_ATP-bd"/>
</dbReference>
<dbReference type="GO" id="GO:0005886">
    <property type="term" value="C:plasma membrane"/>
    <property type="evidence" value="ECO:0007669"/>
    <property type="project" value="UniProtKB-SubCell"/>
</dbReference>
<dbReference type="GO" id="GO:0016887">
    <property type="term" value="F:ATP hydrolysis activity"/>
    <property type="evidence" value="ECO:0007669"/>
    <property type="project" value="InterPro"/>
</dbReference>
<feature type="domain" description="ABC transporter" evidence="8">
    <location>
        <begin position="2"/>
        <end position="247"/>
    </location>
</feature>
<organism evidence="9 10">
    <name type="scientific">Sulfitobacter faviae</name>
    <dbReference type="NCBI Taxonomy" id="1775881"/>
    <lineage>
        <taxon>Bacteria</taxon>
        <taxon>Pseudomonadati</taxon>
        <taxon>Pseudomonadota</taxon>
        <taxon>Alphaproteobacteria</taxon>
        <taxon>Rhodobacterales</taxon>
        <taxon>Roseobacteraceae</taxon>
        <taxon>Sulfitobacter</taxon>
    </lineage>
</organism>
<evidence type="ECO:0000256" key="2">
    <source>
        <dbReference type="ARBA" id="ARBA00005417"/>
    </source>
</evidence>
<comment type="similarity">
    <text evidence="2">Belongs to the ABC transporter superfamily.</text>
</comment>
<dbReference type="AlphaFoldDB" id="A0AAX3LNU1"/>
<dbReference type="PANTHER" id="PTHR43297:SF2">
    <property type="entry name" value="DIPEPTIDE TRANSPORT ATP-BINDING PROTEIN DPPD"/>
    <property type="match status" value="1"/>
</dbReference>
<dbReference type="InterPro" id="IPR013563">
    <property type="entry name" value="Oligopep_ABC_C"/>
</dbReference>
<dbReference type="InterPro" id="IPR017871">
    <property type="entry name" value="ABC_transporter-like_CS"/>
</dbReference>
<dbReference type="GO" id="GO:0015833">
    <property type="term" value="P:peptide transport"/>
    <property type="evidence" value="ECO:0007669"/>
    <property type="project" value="InterPro"/>
</dbReference>
<dbReference type="RefSeq" id="WP_271688560.1">
    <property type="nucleotide sequence ID" value="NZ_CP116423.1"/>
</dbReference>
<evidence type="ECO:0000256" key="1">
    <source>
        <dbReference type="ARBA" id="ARBA00004417"/>
    </source>
</evidence>
<dbReference type="InterPro" id="IPR027417">
    <property type="entry name" value="P-loop_NTPase"/>
</dbReference>
<dbReference type="SMART" id="SM00382">
    <property type="entry name" value="AAA"/>
    <property type="match status" value="1"/>
</dbReference>
<keyword evidence="6 9" id="KW-0067">ATP-binding</keyword>
<dbReference type="Gene3D" id="3.40.50.300">
    <property type="entry name" value="P-loop containing nucleotide triphosphate hydrolases"/>
    <property type="match status" value="1"/>
</dbReference>
<dbReference type="Proteomes" id="UP001210770">
    <property type="component" value="Chromosome"/>
</dbReference>
<dbReference type="GO" id="GO:0005524">
    <property type="term" value="F:ATP binding"/>
    <property type="evidence" value="ECO:0007669"/>
    <property type="project" value="UniProtKB-KW"/>
</dbReference>
<reference evidence="9" key="1">
    <citation type="submission" date="2023-01" db="EMBL/GenBank/DDBJ databases">
        <title>Comparative genomic analysis of cold water coral derived Sulfitobacter faviae: insights into their metabolism and habitat adaptation.</title>
        <authorList>
            <person name="Guo Y."/>
            <person name="Lin S."/>
            <person name="Huang Z."/>
            <person name="Tang K."/>
            <person name="Wang X."/>
        </authorList>
    </citation>
    <scope>NUCLEOTIDE SEQUENCE</scope>
    <source>
        <strain evidence="9">SCSIO W_1865</strain>
    </source>
</reference>